<evidence type="ECO:0000256" key="1">
    <source>
        <dbReference type="ARBA" id="ARBA00023118"/>
    </source>
</evidence>
<keyword evidence="3" id="KW-1185">Reference proteome</keyword>
<dbReference type="GO" id="GO:0003723">
    <property type="term" value="F:RNA binding"/>
    <property type="evidence" value="ECO:0007669"/>
    <property type="project" value="InterPro"/>
</dbReference>
<name>A0AAJ3LTP0_PROHU</name>
<comment type="caution">
    <text evidence="2">The sequence shown here is derived from an EMBL/GenBank/DDBJ whole genome shotgun (WGS) entry which is preliminary data.</text>
</comment>
<dbReference type="CDD" id="cd09645">
    <property type="entry name" value="Cas5_I-E"/>
    <property type="match status" value="1"/>
</dbReference>
<dbReference type="Proteomes" id="UP000078250">
    <property type="component" value="Unassembled WGS sequence"/>
</dbReference>
<proteinExistence type="predicted"/>
<dbReference type="Pfam" id="PF09704">
    <property type="entry name" value="Cas_Cas5d"/>
    <property type="match status" value="1"/>
</dbReference>
<organism evidence="2 3">
    <name type="scientific">Proteus hauseri ATCC 700826</name>
    <dbReference type="NCBI Taxonomy" id="1354271"/>
    <lineage>
        <taxon>Bacteria</taxon>
        <taxon>Pseudomonadati</taxon>
        <taxon>Pseudomonadota</taxon>
        <taxon>Gammaproteobacteria</taxon>
        <taxon>Enterobacterales</taxon>
        <taxon>Morganellaceae</taxon>
        <taxon>Proteus</taxon>
    </lineage>
</organism>
<dbReference type="InterPro" id="IPR010147">
    <property type="entry name" value="CRISPR-assoc_prot_CasD"/>
</dbReference>
<dbReference type="GO" id="GO:0043571">
    <property type="term" value="P:maintenance of CRISPR repeat elements"/>
    <property type="evidence" value="ECO:0007669"/>
    <property type="project" value="InterPro"/>
</dbReference>
<accession>A0AAJ3LTP0</accession>
<dbReference type="InterPro" id="IPR013422">
    <property type="entry name" value="CRISPR-assoc_prot_Cas5_N"/>
</dbReference>
<dbReference type="RefSeq" id="WP_064720485.1">
    <property type="nucleotide sequence ID" value="NZ_LXEV01000029.1"/>
</dbReference>
<keyword evidence="1" id="KW-0051">Antiviral defense</keyword>
<dbReference type="AlphaFoldDB" id="A0AAJ3LTP0"/>
<dbReference type="Gene3D" id="3.30.70.2660">
    <property type="match status" value="1"/>
</dbReference>
<gene>
    <name evidence="2" type="ORF">M997_2547</name>
</gene>
<dbReference type="NCBIfam" id="TIGR02593">
    <property type="entry name" value="CRISPR_cas5"/>
    <property type="match status" value="1"/>
</dbReference>
<dbReference type="GO" id="GO:0051607">
    <property type="term" value="P:defense response to virus"/>
    <property type="evidence" value="ECO:0007669"/>
    <property type="project" value="UniProtKB-KW"/>
</dbReference>
<evidence type="ECO:0000313" key="2">
    <source>
        <dbReference type="EMBL" id="OAT45915.1"/>
    </source>
</evidence>
<evidence type="ECO:0000313" key="3">
    <source>
        <dbReference type="Proteomes" id="UP000078250"/>
    </source>
</evidence>
<dbReference type="NCBIfam" id="TIGR01868">
    <property type="entry name" value="casD_Cas5e"/>
    <property type="match status" value="1"/>
</dbReference>
<sequence>MAEYLVFRLYGPLASWGLPAVGGDRQTGLAPSRSAILGFLGAALGIKREDEQSLVQLQQSILVAVKQIVPSTLLRDFHTAQVPSARKNIIHSTRRSELAEKDLNTVLSNRDYRCDAVWIIAIKLTQHSKYTLEQLKTALLMPTYILSLGRKACPLSLPMMPQIVETEQLREALDTTFPAIMSSDKADNFWFSSDGWVTYYWEGNSQDITGKNIMTLHPWDEPVNRQHWQFRQREMYQMSVKKEGE</sequence>
<dbReference type="EMBL" id="LXEV01000029">
    <property type="protein sequence ID" value="OAT45915.1"/>
    <property type="molecule type" value="Genomic_DNA"/>
</dbReference>
<dbReference type="InterPro" id="IPR021124">
    <property type="entry name" value="CRISPR-assoc_prot_Cas5"/>
</dbReference>
<protein>
    <submittedName>
        <fullName evidence="2">CRISPR-associated Cas5e family protein</fullName>
    </submittedName>
</protein>
<reference evidence="2 3" key="1">
    <citation type="submission" date="2016-04" db="EMBL/GenBank/DDBJ databases">
        <title>ATOL: Assembling a taxonomically balanced genome-scale reconstruction of the evolutionary history of the Enterobacteriaceae.</title>
        <authorList>
            <person name="Plunkett G.III."/>
            <person name="Neeno-Eckwall E.C."/>
            <person name="Glasner J.D."/>
            <person name="Perna N.T."/>
        </authorList>
    </citation>
    <scope>NUCLEOTIDE SEQUENCE [LARGE SCALE GENOMIC DNA]</scope>
    <source>
        <strain evidence="2 3">ATCC 700826</strain>
    </source>
</reference>